<dbReference type="FunFam" id="3.30.559.30:FF:000002">
    <property type="entry name" value="Nonribosomal peptide synthase Pes1"/>
    <property type="match status" value="1"/>
</dbReference>
<accession>A0A1M3SYU7</accession>
<dbReference type="InterPro" id="IPR006162">
    <property type="entry name" value="Ppantetheine_attach_site"/>
</dbReference>
<evidence type="ECO:0000313" key="7">
    <source>
        <dbReference type="Proteomes" id="UP000184063"/>
    </source>
</evidence>
<dbReference type="CDD" id="cd19534">
    <property type="entry name" value="E_NRPS"/>
    <property type="match status" value="1"/>
</dbReference>
<dbReference type="PANTHER" id="PTHR45398">
    <property type="match status" value="1"/>
</dbReference>
<evidence type="ECO:0000256" key="1">
    <source>
        <dbReference type="ARBA" id="ARBA00022450"/>
    </source>
</evidence>
<dbReference type="InterPro" id="IPR036736">
    <property type="entry name" value="ACP-like_sf"/>
</dbReference>
<reference evidence="7" key="1">
    <citation type="journal article" date="2017" name="Genome Biol.">
        <title>Comparative genomics reveals high biological diversity and specific adaptations in the industrially and medically important fungal genus Aspergillus.</title>
        <authorList>
            <person name="de Vries R.P."/>
            <person name="Riley R."/>
            <person name="Wiebenga A."/>
            <person name="Aguilar-Osorio G."/>
            <person name="Amillis S."/>
            <person name="Uchima C.A."/>
            <person name="Anderluh G."/>
            <person name="Asadollahi M."/>
            <person name="Askin M."/>
            <person name="Barry K."/>
            <person name="Battaglia E."/>
            <person name="Bayram O."/>
            <person name="Benocci T."/>
            <person name="Braus-Stromeyer S.A."/>
            <person name="Caldana C."/>
            <person name="Canovas D."/>
            <person name="Cerqueira G.C."/>
            <person name="Chen F."/>
            <person name="Chen W."/>
            <person name="Choi C."/>
            <person name="Clum A."/>
            <person name="Dos Santos R.A."/>
            <person name="Damasio A.R."/>
            <person name="Diallinas G."/>
            <person name="Emri T."/>
            <person name="Fekete E."/>
            <person name="Flipphi M."/>
            <person name="Freyberg S."/>
            <person name="Gallo A."/>
            <person name="Gournas C."/>
            <person name="Habgood R."/>
            <person name="Hainaut M."/>
            <person name="Harispe M.L."/>
            <person name="Henrissat B."/>
            <person name="Hilden K.S."/>
            <person name="Hope R."/>
            <person name="Hossain A."/>
            <person name="Karabika E."/>
            <person name="Karaffa L."/>
            <person name="Karanyi Z."/>
            <person name="Krasevec N."/>
            <person name="Kuo A."/>
            <person name="Kusch H."/>
            <person name="LaButti K."/>
            <person name="Lagendijk E.L."/>
            <person name="Lapidus A."/>
            <person name="Levasseur A."/>
            <person name="Lindquist E."/>
            <person name="Lipzen A."/>
            <person name="Logrieco A.F."/>
            <person name="MacCabe A."/>
            <person name="Maekelae M.R."/>
            <person name="Malavazi I."/>
            <person name="Melin P."/>
            <person name="Meyer V."/>
            <person name="Mielnichuk N."/>
            <person name="Miskei M."/>
            <person name="Molnar A.P."/>
            <person name="Mule G."/>
            <person name="Ngan C.Y."/>
            <person name="Orejas M."/>
            <person name="Orosz E."/>
            <person name="Ouedraogo J.P."/>
            <person name="Overkamp K.M."/>
            <person name="Park H.-S."/>
            <person name="Perrone G."/>
            <person name="Piumi F."/>
            <person name="Punt P.J."/>
            <person name="Ram A.F."/>
            <person name="Ramon A."/>
            <person name="Rauscher S."/>
            <person name="Record E."/>
            <person name="Riano-Pachon D.M."/>
            <person name="Robert V."/>
            <person name="Roehrig J."/>
            <person name="Ruller R."/>
            <person name="Salamov A."/>
            <person name="Salih N.S."/>
            <person name="Samson R.A."/>
            <person name="Sandor E."/>
            <person name="Sanguinetti M."/>
            <person name="Schuetze T."/>
            <person name="Sepcic K."/>
            <person name="Shelest E."/>
            <person name="Sherlock G."/>
            <person name="Sophianopoulou V."/>
            <person name="Squina F.M."/>
            <person name="Sun H."/>
            <person name="Susca A."/>
            <person name="Todd R.B."/>
            <person name="Tsang A."/>
            <person name="Unkles S.E."/>
            <person name="van de Wiele N."/>
            <person name="van Rossen-Uffink D."/>
            <person name="Oliveira J.V."/>
            <person name="Vesth T.C."/>
            <person name="Visser J."/>
            <person name="Yu J.-H."/>
            <person name="Zhou M."/>
            <person name="Andersen M.R."/>
            <person name="Archer D.B."/>
            <person name="Baker S.E."/>
            <person name="Benoit I."/>
            <person name="Brakhage A.A."/>
            <person name="Braus G.H."/>
            <person name="Fischer R."/>
            <person name="Frisvad J.C."/>
            <person name="Goldman G.H."/>
            <person name="Houbraken J."/>
            <person name="Oakley B."/>
            <person name="Pocsi I."/>
            <person name="Scazzocchio C."/>
            <person name="Seiboth B."/>
            <person name="vanKuyk P.A."/>
            <person name="Wortman J."/>
            <person name="Dyer P.S."/>
            <person name="Grigoriev I.V."/>
        </authorList>
    </citation>
    <scope>NUCLEOTIDE SEQUENCE [LARGE SCALE GENOMIC DNA]</scope>
    <source>
        <strain evidence="7">CBS 106.47</strain>
    </source>
</reference>
<proteinExistence type="inferred from homology"/>
<comment type="similarity">
    <text evidence="4">Belongs to the NRP synthetase family.</text>
</comment>
<evidence type="ECO:0000256" key="4">
    <source>
        <dbReference type="ARBA" id="ARBA00029454"/>
    </source>
</evidence>
<protein>
    <recommendedName>
        <fullName evidence="5">Carrier domain-containing protein</fullName>
    </recommendedName>
</protein>
<dbReference type="VEuPathDB" id="FungiDB:ASPFODRAFT_555216"/>
<dbReference type="SUPFAM" id="SSF47336">
    <property type="entry name" value="ACP-like"/>
    <property type="match status" value="1"/>
</dbReference>
<dbReference type="PANTHER" id="PTHR45398:SF1">
    <property type="entry name" value="ENZYME, PUTATIVE (JCVI)-RELATED"/>
    <property type="match status" value="1"/>
</dbReference>
<keyword evidence="1" id="KW-0596">Phosphopantetheine</keyword>
<evidence type="ECO:0000259" key="5">
    <source>
        <dbReference type="PROSITE" id="PS50075"/>
    </source>
</evidence>
<dbReference type="Gene3D" id="3.30.559.30">
    <property type="entry name" value="Nonribosomal peptide synthetase, condensation domain"/>
    <property type="match status" value="2"/>
</dbReference>
<gene>
    <name evidence="6" type="ORF">ASPFODRAFT_555216</name>
</gene>
<dbReference type="Gene3D" id="3.30.559.10">
    <property type="entry name" value="Chloramphenicol acetyltransferase-like domain"/>
    <property type="match status" value="2"/>
</dbReference>
<keyword evidence="3" id="KW-0436">Ligase</keyword>
<sequence length="926" mass="102526">MPPDSIGIDDSFFRLGGDSITAMQLSAHLRAAGFSTSVADIFDAKTISRLAPSLIQGHRRLPNTHDAVDTAFELSPIQQLFFELAPHGPNHFNQSFLVPVARPLGPGDLARALDLIVREHSMLRARFSRADNGQWAQAVSAQVDGSYRYRCCQVASLDDARDILSASQRSLDLQHGPLLAADLIDVNGSQQYLFLVAHHLVIDLVSWRIILGDLEELLQTGKLSGVTPLPFQTWCRLQAEYSRDHLAPTAALPSSIPAAPRDYWGPVWHKNAYGDTVRRGFTLSEELTTALFGPANDALQTQPVEIFQAALWHAFVHAFPDRPPPTIFNEGHGREPWDSAIDLSRTVGWFTTMWPTCLETDGGEVGIVDVVRRTKDTRRRTPSNGWAYFASRYLNPAGRTAFETRGPVEIAFNYLGLYQQLEREGSMLRPPIRLEDHPSDVAGEIQRFALIDVSAAVERGRLHFSFHYNQHMQHQDAMGRWIANCERSLQDAVQQLTALDPTRTLCDFPLLPLTYGSLDRLLTEVLPGMGMSCADVEDAYPCSPLQQGILLSQAKDARLYWPRFVWKVVPNDGPGVVDMGRLQRAWQQVVDRHAMLRTILVDGIGEKDYAAQVVRRSTPVDVEVVECAENDPITTLKEHPRAADRAGQPPHRLLLCATPTEAFCALEISHALIDAHSSRILQQDLRLAYDQRLPTEPGPLYHEYMRYLGGLSQAAAEAYWRSYIAGVQPCHLPTLEAQGAGSQQRRELRSTTVSLGAGERVRAFCQRHEVTMSNLFQVAWGLVLQAYTGAETACFGYLNSGRDIPVRGVHDIVGPFINMLVCRVGTSPDESVLSMVRKNRTEYLQSLPHQHYSLAGILHLADTAGRPLFNTSMSLQRLGSGKESQGASIELEAVGGEDPTEVSSRLGQGCAGIGHAYSTVYDADSL</sequence>
<keyword evidence="2" id="KW-0597">Phosphoprotein</keyword>
<evidence type="ECO:0000256" key="2">
    <source>
        <dbReference type="ARBA" id="ARBA00022553"/>
    </source>
</evidence>
<dbReference type="InterPro" id="IPR001242">
    <property type="entry name" value="Condensation_dom"/>
</dbReference>
<organism evidence="6 7">
    <name type="scientific">Aspergillus luchuensis (strain CBS 106.47)</name>
    <dbReference type="NCBI Taxonomy" id="1137211"/>
    <lineage>
        <taxon>Eukaryota</taxon>
        <taxon>Fungi</taxon>
        <taxon>Dikarya</taxon>
        <taxon>Ascomycota</taxon>
        <taxon>Pezizomycotina</taxon>
        <taxon>Eurotiomycetes</taxon>
        <taxon>Eurotiomycetidae</taxon>
        <taxon>Eurotiales</taxon>
        <taxon>Aspergillaceae</taxon>
        <taxon>Aspergillus</taxon>
        <taxon>Aspergillus subgen. Circumdati</taxon>
    </lineage>
</organism>
<dbReference type="SUPFAM" id="SSF52777">
    <property type="entry name" value="CoA-dependent acyltransferases"/>
    <property type="match status" value="4"/>
</dbReference>
<dbReference type="InterPro" id="IPR023213">
    <property type="entry name" value="CAT-like_dom_sf"/>
</dbReference>
<dbReference type="AlphaFoldDB" id="A0A1M3SYU7"/>
<evidence type="ECO:0000256" key="3">
    <source>
        <dbReference type="ARBA" id="ARBA00022598"/>
    </source>
</evidence>
<evidence type="ECO:0000313" key="6">
    <source>
        <dbReference type="EMBL" id="OJZ79694.1"/>
    </source>
</evidence>
<dbReference type="Pfam" id="PF00668">
    <property type="entry name" value="Condensation"/>
    <property type="match status" value="2"/>
</dbReference>
<dbReference type="Gene3D" id="1.10.1200.10">
    <property type="entry name" value="ACP-like"/>
    <property type="match status" value="1"/>
</dbReference>
<dbReference type="GO" id="GO:0016874">
    <property type="term" value="F:ligase activity"/>
    <property type="evidence" value="ECO:0007669"/>
    <property type="project" value="UniProtKB-KW"/>
</dbReference>
<dbReference type="PROSITE" id="PS00012">
    <property type="entry name" value="PHOSPHOPANTETHEINE"/>
    <property type="match status" value="1"/>
</dbReference>
<feature type="domain" description="Carrier" evidence="5">
    <location>
        <begin position="1"/>
        <end position="58"/>
    </location>
</feature>
<dbReference type="Proteomes" id="UP000184063">
    <property type="component" value="Unassembled WGS sequence"/>
</dbReference>
<dbReference type="FunFam" id="3.30.559.10:FF:000016">
    <property type="entry name" value="Nonribosomal peptide synthase Pes1"/>
    <property type="match status" value="1"/>
</dbReference>
<dbReference type="PROSITE" id="PS50075">
    <property type="entry name" value="CARRIER"/>
    <property type="match status" value="1"/>
</dbReference>
<dbReference type="Pfam" id="PF00550">
    <property type="entry name" value="PP-binding"/>
    <property type="match status" value="1"/>
</dbReference>
<dbReference type="CDD" id="cd19542">
    <property type="entry name" value="CT_NRPS-like"/>
    <property type="match status" value="1"/>
</dbReference>
<dbReference type="OrthoDB" id="416786at2759"/>
<dbReference type="InterPro" id="IPR009081">
    <property type="entry name" value="PP-bd_ACP"/>
</dbReference>
<name>A0A1M3SYU7_ASPLC</name>
<dbReference type="EMBL" id="KV878276">
    <property type="protein sequence ID" value="OJZ79694.1"/>
    <property type="molecule type" value="Genomic_DNA"/>
</dbReference>